<evidence type="ECO:0000256" key="1">
    <source>
        <dbReference type="SAM" id="Phobius"/>
    </source>
</evidence>
<dbReference type="RefSeq" id="WP_120771318.1">
    <property type="nucleotide sequence ID" value="NZ_CP032627.1"/>
</dbReference>
<feature type="signal peptide" evidence="2">
    <location>
        <begin position="1"/>
        <end position="27"/>
    </location>
</feature>
<name>A0A387BGF4_9LACT</name>
<gene>
    <name evidence="4" type="ORF">D7I46_01795</name>
</gene>
<dbReference type="KEGG" id="lact:D7I46_01795"/>
<dbReference type="EMBL" id="CP032627">
    <property type="protein sequence ID" value="AYF99929.1"/>
    <property type="molecule type" value="Genomic_DNA"/>
</dbReference>
<dbReference type="InterPro" id="IPR032364">
    <property type="entry name" value="GramPos_pilinD1_N"/>
</dbReference>
<dbReference type="InterPro" id="IPR013783">
    <property type="entry name" value="Ig-like_fold"/>
</dbReference>
<organism evidence="4 5">
    <name type="scientific">Lactococcus allomyrinae</name>
    <dbReference type="NCBI Taxonomy" id="2419773"/>
    <lineage>
        <taxon>Bacteria</taxon>
        <taxon>Bacillati</taxon>
        <taxon>Bacillota</taxon>
        <taxon>Bacilli</taxon>
        <taxon>Lactobacillales</taxon>
        <taxon>Streptococcaceae</taxon>
        <taxon>Lactococcus</taxon>
    </lineage>
</organism>
<keyword evidence="2" id="KW-0732">Signal</keyword>
<evidence type="ECO:0000256" key="2">
    <source>
        <dbReference type="SAM" id="SignalP"/>
    </source>
</evidence>
<feature type="chain" id="PRO_5038383714" description="Gram-positive pilin subunit D1 N-terminal domain-containing protein" evidence="2">
    <location>
        <begin position="28"/>
        <end position="238"/>
    </location>
</feature>
<dbReference type="Proteomes" id="UP000269374">
    <property type="component" value="Chromosome"/>
</dbReference>
<evidence type="ECO:0000313" key="4">
    <source>
        <dbReference type="EMBL" id="AYF99929.1"/>
    </source>
</evidence>
<protein>
    <recommendedName>
        <fullName evidence="3">Gram-positive pilin subunit D1 N-terminal domain-containing protein</fullName>
    </recommendedName>
</protein>
<dbReference type="Gene3D" id="2.60.40.10">
    <property type="entry name" value="Immunoglobulins"/>
    <property type="match status" value="1"/>
</dbReference>
<dbReference type="OrthoDB" id="2243670at2"/>
<keyword evidence="1" id="KW-0812">Transmembrane</keyword>
<evidence type="ECO:0000259" key="3">
    <source>
        <dbReference type="Pfam" id="PF16555"/>
    </source>
</evidence>
<dbReference type="AlphaFoldDB" id="A0A387BGF4"/>
<keyword evidence="1" id="KW-0472">Membrane</keyword>
<feature type="domain" description="Gram-positive pilin subunit D1 N-terminal" evidence="3">
    <location>
        <begin position="51"/>
        <end position="175"/>
    </location>
</feature>
<keyword evidence="1" id="KW-1133">Transmembrane helix</keyword>
<feature type="transmembrane region" description="Helical" evidence="1">
    <location>
        <begin position="207"/>
        <end position="226"/>
    </location>
</feature>
<reference evidence="4 5" key="1">
    <citation type="submission" date="2018-09" db="EMBL/GenBank/DDBJ databases">
        <title>Genome sequencing of strain 1JSPR-7.</title>
        <authorList>
            <person name="Heo J."/>
            <person name="Kim S.-J."/>
            <person name="Kwon S.-W."/>
        </authorList>
    </citation>
    <scope>NUCLEOTIDE SEQUENCE [LARGE SCALE GENOMIC DNA]</scope>
    <source>
        <strain evidence="4 5">1JSPR-7</strain>
    </source>
</reference>
<sequence length="238" mass="25748">MMKTTIGKVLFVFFILSVAGLAPQVSAQAQLGSTHTQDLFIVKYGLPSGKNQFSQKQTTNTGEKINNIPVDNHDSELAPIAGIHYVIQKIIPTRDGDKIKLSDKDSYSVSGTPLELVTNSAGIISLNLSDGFYIVSEQANSLAHLSTPAHPILIRLPVENTAKNGYLNEVYIYPKSSIDPLENTYKPKETSKIPKGNLPKTGDGSKLSISTLGVGLIGITFMLTVGKISKERGVRSEY</sequence>
<dbReference type="Pfam" id="PF16555">
    <property type="entry name" value="GramPos_pilinD1"/>
    <property type="match status" value="1"/>
</dbReference>
<keyword evidence="5" id="KW-1185">Reference proteome</keyword>
<proteinExistence type="predicted"/>
<evidence type="ECO:0000313" key="5">
    <source>
        <dbReference type="Proteomes" id="UP000269374"/>
    </source>
</evidence>
<accession>A0A387BGF4</accession>